<keyword evidence="4" id="KW-0238">DNA-binding</keyword>
<dbReference type="InterPro" id="IPR013324">
    <property type="entry name" value="RNA_pol_sigma_r3/r4-like"/>
</dbReference>
<dbReference type="InterPro" id="IPR014284">
    <property type="entry name" value="RNA_pol_sigma-70_dom"/>
</dbReference>
<reference evidence="8 9" key="1">
    <citation type="submission" date="2020-03" db="EMBL/GenBank/DDBJ databases">
        <title>Leucobacter sp. nov., isolated from beetles.</title>
        <authorList>
            <person name="Hyun D.-W."/>
            <person name="Bae J.-W."/>
        </authorList>
    </citation>
    <scope>NUCLEOTIDE SEQUENCE [LARGE SCALE GENOMIC DNA]</scope>
    <source>
        <strain evidence="8 9">HDW9C</strain>
    </source>
</reference>
<proteinExistence type="inferred from homology"/>
<evidence type="ECO:0000256" key="4">
    <source>
        <dbReference type="ARBA" id="ARBA00023125"/>
    </source>
</evidence>
<dbReference type="PANTHER" id="PTHR43133">
    <property type="entry name" value="RNA POLYMERASE ECF-TYPE SIGMA FACTO"/>
    <property type="match status" value="1"/>
</dbReference>
<dbReference type="EMBL" id="CP049863">
    <property type="protein sequence ID" value="QIK63318.1"/>
    <property type="molecule type" value="Genomic_DNA"/>
</dbReference>
<dbReference type="RefSeq" id="WP_166291288.1">
    <property type="nucleotide sequence ID" value="NZ_CP049863.1"/>
</dbReference>
<dbReference type="Pfam" id="PF13490">
    <property type="entry name" value="zf-HC2"/>
    <property type="match status" value="1"/>
</dbReference>
<dbReference type="KEGG" id="lvi:G7068_08990"/>
<feature type="domain" description="Putative zinc-finger" evidence="7">
    <location>
        <begin position="205"/>
        <end position="238"/>
    </location>
</feature>
<dbReference type="InterPro" id="IPR013249">
    <property type="entry name" value="RNA_pol_sigma70_r4_t2"/>
</dbReference>
<keyword evidence="9" id="KW-1185">Reference proteome</keyword>
<dbReference type="Gene3D" id="1.10.1740.10">
    <property type="match status" value="1"/>
</dbReference>
<dbReference type="Gene3D" id="1.10.10.1320">
    <property type="entry name" value="Anti-sigma factor, zinc-finger domain"/>
    <property type="match status" value="1"/>
</dbReference>
<dbReference type="GO" id="GO:0003677">
    <property type="term" value="F:DNA binding"/>
    <property type="evidence" value="ECO:0007669"/>
    <property type="project" value="UniProtKB-KW"/>
</dbReference>
<dbReference type="InterPro" id="IPR039425">
    <property type="entry name" value="RNA_pol_sigma-70-like"/>
</dbReference>
<keyword evidence="3" id="KW-0731">Sigma factor</keyword>
<dbReference type="InterPro" id="IPR013325">
    <property type="entry name" value="RNA_pol_sigma_r2"/>
</dbReference>
<keyword evidence="2" id="KW-0805">Transcription regulation</keyword>
<dbReference type="AlphaFoldDB" id="A0A6G7XG14"/>
<keyword evidence="5" id="KW-0804">Transcription</keyword>
<dbReference type="PANTHER" id="PTHR43133:SF8">
    <property type="entry name" value="RNA POLYMERASE SIGMA FACTOR HI_1459-RELATED"/>
    <property type="match status" value="1"/>
</dbReference>
<organism evidence="8 9">
    <name type="scientific">Leucobacter viscericola</name>
    <dbReference type="NCBI Taxonomy" id="2714935"/>
    <lineage>
        <taxon>Bacteria</taxon>
        <taxon>Bacillati</taxon>
        <taxon>Actinomycetota</taxon>
        <taxon>Actinomycetes</taxon>
        <taxon>Micrococcales</taxon>
        <taxon>Microbacteriaceae</taxon>
        <taxon>Leucobacter</taxon>
    </lineage>
</organism>
<evidence type="ECO:0000256" key="2">
    <source>
        <dbReference type="ARBA" id="ARBA00023015"/>
    </source>
</evidence>
<dbReference type="Proteomes" id="UP000502677">
    <property type="component" value="Chromosome"/>
</dbReference>
<protein>
    <submittedName>
        <fullName evidence="8">Sigma-70 family RNA polymerase sigma factor</fullName>
    </submittedName>
</protein>
<dbReference type="GO" id="GO:0016987">
    <property type="term" value="F:sigma factor activity"/>
    <property type="evidence" value="ECO:0007669"/>
    <property type="project" value="UniProtKB-KW"/>
</dbReference>
<dbReference type="InterPro" id="IPR041916">
    <property type="entry name" value="Anti_sigma_zinc_sf"/>
</dbReference>
<name>A0A6G7XG14_9MICO</name>
<dbReference type="Pfam" id="PF08281">
    <property type="entry name" value="Sigma70_r4_2"/>
    <property type="match status" value="1"/>
</dbReference>
<dbReference type="InterPro" id="IPR027383">
    <property type="entry name" value="Znf_put"/>
</dbReference>
<evidence type="ECO:0000259" key="7">
    <source>
        <dbReference type="Pfam" id="PF13490"/>
    </source>
</evidence>
<dbReference type="NCBIfam" id="TIGR02937">
    <property type="entry name" value="sigma70-ECF"/>
    <property type="match status" value="1"/>
</dbReference>
<dbReference type="GO" id="GO:0006352">
    <property type="term" value="P:DNA-templated transcription initiation"/>
    <property type="evidence" value="ECO:0007669"/>
    <property type="project" value="InterPro"/>
</dbReference>
<evidence type="ECO:0000313" key="8">
    <source>
        <dbReference type="EMBL" id="QIK63318.1"/>
    </source>
</evidence>
<dbReference type="InterPro" id="IPR036388">
    <property type="entry name" value="WH-like_DNA-bd_sf"/>
</dbReference>
<gene>
    <name evidence="8" type="ORF">G7068_08990</name>
</gene>
<dbReference type="Gene3D" id="1.10.10.10">
    <property type="entry name" value="Winged helix-like DNA-binding domain superfamily/Winged helix DNA-binding domain"/>
    <property type="match status" value="1"/>
</dbReference>
<sequence>MSSRIENTQSANLNELTHESDAELIEETRLGNEAAYAELWQRHAQVGLGVARQATTAFDPEDLLAEAYANILEAITNGHGPTGAFRPYLTTVVRNVAGRWARSLKETTVDDLSELLDQATSSDGQDDLDDLDDNQLVIRAFRSLRPRWQEILWLLEVNGLKPREVAQQLNLKPNSVSALATRAREGLREAWIKAHLKNRVDDPECKDAIAAFPALVRGSLPTRQHTSVLAHLEYCESCSKVYAEAEAVASRLRSSAIPSLSGWAQALHSLRDSFTEPQGQRLRA</sequence>
<evidence type="ECO:0000256" key="1">
    <source>
        <dbReference type="ARBA" id="ARBA00010641"/>
    </source>
</evidence>
<dbReference type="SUPFAM" id="SSF88659">
    <property type="entry name" value="Sigma3 and sigma4 domains of RNA polymerase sigma factors"/>
    <property type="match status" value="1"/>
</dbReference>
<evidence type="ECO:0000259" key="6">
    <source>
        <dbReference type="Pfam" id="PF08281"/>
    </source>
</evidence>
<dbReference type="SUPFAM" id="SSF88946">
    <property type="entry name" value="Sigma2 domain of RNA polymerase sigma factors"/>
    <property type="match status" value="1"/>
</dbReference>
<comment type="similarity">
    <text evidence="1">Belongs to the sigma-70 factor family. ECF subfamily.</text>
</comment>
<evidence type="ECO:0000256" key="5">
    <source>
        <dbReference type="ARBA" id="ARBA00023163"/>
    </source>
</evidence>
<evidence type="ECO:0000256" key="3">
    <source>
        <dbReference type="ARBA" id="ARBA00023082"/>
    </source>
</evidence>
<accession>A0A6G7XG14</accession>
<evidence type="ECO:0000313" key="9">
    <source>
        <dbReference type="Proteomes" id="UP000502677"/>
    </source>
</evidence>
<feature type="domain" description="RNA polymerase sigma factor 70 region 4 type 2" evidence="6">
    <location>
        <begin position="136"/>
        <end position="185"/>
    </location>
</feature>